<dbReference type="Proteomes" id="UP001230220">
    <property type="component" value="Unassembled WGS sequence"/>
</dbReference>
<keyword evidence="1" id="KW-1133">Transmembrane helix</keyword>
<feature type="transmembrane region" description="Helical" evidence="1">
    <location>
        <begin position="100"/>
        <end position="123"/>
    </location>
</feature>
<keyword evidence="3" id="KW-1185">Reference proteome</keyword>
<proteinExistence type="predicted"/>
<name>A0ABU0DZ60_9FIRM</name>
<sequence>MLKLLKHEFKVNRSAFLSFYAAVLVLALLLRLTNFTNIGDDTAGIVVGLLMMVYIFGIMGCYIYVMVAIVRAFNKSMFKKQGYLTLTLPVSTGKLVLSKLLMAAFWIIVSTVVVFLSFVIMIPNFAGALGEIGEFLVRYGFDLTLWLTLVLLLFSLFEAILLFFFCCTFVNTKYVKGHRLIIGIGVYMVIYFVTSLVQNLFMNSSAIDALNGIGYTYNVDAYLNETATAVNDVLSSTIVPGIVFALIISVLCFFGIKYLVDKKIELD</sequence>
<evidence type="ECO:0000313" key="2">
    <source>
        <dbReference type="EMBL" id="MDQ0359736.1"/>
    </source>
</evidence>
<feature type="transmembrane region" description="Helical" evidence="1">
    <location>
        <begin position="180"/>
        <end position="201"/>
    </location>
</feature>
<reference evidence="2 3" key="1">
    <citation type="submission" date="2023-07" db="EMBL/GenBank/DDBJ databases">
        <title>Genomic Encyclopedia of Type Strains, Phase IV (KMG-IV): sequencing the most valuable type-strain genomes for metagenomic binning, comparative biology and taxonomic classification.</title>
        <authorList>
            <person name="Goeker M."/>
        </authorList>
    </citation>
    <scope>NUCLEOTIDE SEQUENCE [LARGE SCALE GENOMIC DNA]</scope>
    <source>
        <strain evidence="2 3">DSM 16784</strain>
    </source>
</reference>
<keyword evidence="1" id="KW-0472">Membrane</keyword>
<feature type="transmembrane region" description="Helical" evidence="1">
    <location>
        <begin position="238"/>
        <end position="260"/>
    </location>
</feature>
<organism evidence="2 3">
    <name type="scientific">Breznakia pachnodae</name>
    <dbReference type="NCBI Taxonomy" id="265178"/>
    <lineage>
        <taxon>Bacteria</taxon>
        <taxon>Bacillati</taxon>
        <taxon>Bacillota</taxon>
        <taxon>Erysipelotrichia</taxon>
        <taxon>Erysipelotrichales</taxon>
        <taxon>Erysipelotrichaceae</taxon>
        <taxon>Breznakia</taxon>
    </lineage>
</organism>
<protein>
    <submittedName>
        <fullName evidence="2">ABC-type transport system involved in multi-copper enzyme maturation permease subunit</fullName>
    </submittedName>
</protein>
<dbReference type="EMBL" id="JAUSUR010000001">
    <property type="protein sequence ID" value="MDQ0359736.1"/>
    <property type="molecule type" value="Genomic_DNA"/>
</dbReference>
<feature type="transmembrane region" description="Helical" evidence="1">
    <location>
        <begin position="45"/>
        <end position="70"/>
    </location>
</feature>
<dbReference type="RefSeq" id="WP_307405102.1">
    <property type="nucleotide sequence ID" value="NZ_JAUSUR010000001.1"/>
</dbReference>
<comment type="caution">
    <text evidence="2">The sequence shown here is derived from an EMBL/GenBank/DDBJ whole genome shotgun (WGS) entry which is preliminary data.</text>
</comment>
<evidence type="ECO:0000256" key="1">
    <source>
        <dbReference type="SAM" id="Phobius"/>
    </source>
</evidence>
<gene>
    <name evidence="2" type="ORF">J2S15_000467</name>
</gene>
<feature type="transmembrane region" description="Helical" evidence="1">
    <location>
        <begin position="143"/>
        <end position="168"/>
    </location>
</feature>
<accession>A0ABU0DZ60</accession>
<keyword evidence="1" id="KW-0812">Transmembrane</keyword>
<evidence type="ECO:0000313" key="3">
    <source>
        <dbReference type="Proteomes" id="UP001230220"/>
    </source>
</evidence>